<feature type="compositionally biased region" description="Low complexity" evidence="4">
    <location>
        <begin position="736"/>
        <end position="761"/>
    </location>
</feature>
<name>A0A4U7L1F5_9BASI</name>
<feature type="compositionally biased region" description="Basic and acidic residues" evidence="4">
    <location>
        <begin position="110"/>
        <end position="122"/>
    </location>
</feature>
<keyword evidence="3" id="KW-0862">Zinc</keyword>
<feature type="region of interest" description="Disordered" evidence="4">
    <location>
        <begin position="901"/>
        <end position="920"/>
    </location>
</feature>
<dbReference type="InterPro" id="IPR053051">
    <property type="entry name" value="HDAC_complex_subunit"/>
</dbReference>
<feature type="compositionally biased region" description="Low complexity" evidence="4">
    <location>
        <begin position="537"/>
        <end position="553"/>
    </location>
</feature>
<dbReference type="GO" id="GO:0008270">
    <property type="term" value="F:zinc ion binding"/>
    <property type="evidence" value="ECO:0007669"/>
    <property type="project" value="UniProtKB-KW"/>
</dbReference>
<feature type="compositionally biased region" description="Basic and acidic residues" evidence="4">
    <location>
        <begin position="224"/>
        <end position="233"/>
    </location>
</feature>
<gene>
    <name evidence="6" type="ORF">EX895_000628</name>
</gene>
<feature type="compositionally biased region" description="Low complexity" evidence="4">
    <location>
        <begin position="244"/>
        <end position="261"/>
    </location>
</feature>
<feature type="region of interest" description="Disordered" evidence="4">
    <location>
        <begin position="306"/>
        <end position="325"/>
    </location>
</feature>
<dbReference type="SMART" id="SM00249">
    <property type="entry name" value="PHD"/>
    <property type="match status" value="1"/>
</dbReference>
<feature type="compositionally biased region" description="Acidic residues" evidence="4">
    <location>
        <begin position="330"/>
        <end position="349"/>
    </location>
</feature>
<dbReference type="GO" id="GO:0061188">
    <property type="term" value="P:negative regulation of rDNA heterochromatin formation"/>
    <property type="evidence" value="ECO:0007669"/>
    <property type="project" value="TreeGrafter"/>
</dbReference>
<feature type="compositionally biased region" description="Acidic residues" evidence="4">
    <location>
        <begin position="568"/>
        <end position="579"/>
    </location>
</feature>
<dbReference type="InterPro" id="IPR011011">
    <property type="entry name" value="Znf_FYVE_PHD"/>
</dbReference>
<dbReference type="PANTHER" id="PTHR47793:SF1">
    <property type="entry name" value="HISTONE DEACETYLASE COMPLEX SUBUNIT CTI6"/>
    <property type="match status" value="1"/>
</dbReference>
<keyword evidence="7" id="KW-1185">Reference proteome</keyword>
<proteinExistence type="predicted"/>
<dbReference type="PROSITE" id="PS01359">
    <property type="entry name" value="ZF_PHD_1"/>
    <property type="match status" value="1"/>
</dbReference>
<dbReference type="InterPro" id="IPR019786">
    <property type="entry name" value="Zinc_finger_PHD-type_CS"/>
</dbReference>
<evidence type="ECO:0000256" key="4">
    <source>
        <dbReference type="SAM" id="MobiDB-lite"/>
    </source>
</evidence>
<dbReference type="Pfam" id="PF20826">
    <property type="entry name" value="PHD_5"/>
    <property type="match status" value="1"/>
</dbReference>
<feature type="compositionally biased region" description="Low complexity" evidence="4">
    <location>
        <begin position="580"/>
        <end position="589"/>
    </location>
</feature>
<protein>
    <recommendedName>
        <fullName evidence="5">Zinc finger PHD-type domain-containing protein</fullName>
    </recommendedName>
</protein>
<keyword evidence="1" id="KW-0479">Metal-binding</keyword>
<dbReference type="InterPro" id="IPR001965">
    <property type="entry name" value="Znf_PHD"/>
</dbReference>
<dbReference type="GO" id="GO:0070210">
    <property type="term" value="C:Rpd3L-Expanded complex"/>
    <property type="evidence" value="ECO:0007669"/>
    <property type="project" value="TreeGrafter"/>
</dbReference>
<dbReference type="Proteomes" id="UP000306050">
    <property type="component" value="Chromosome SGRAM_1"/>
</dbReference>
<evidence type="ECO:0000313" key="7">
    <source>
        <dbReference type="Proteomes" id="UP000306050"/>
    </source>
</evidence>
<feature type="compositionally biased region" description="Polar residues" evidence="4">
    <location>
        <begin position="451"/>
        <end position="460"/>
    </location>
</feature>
<feature type="region of interest" description="Disordered" evidence="4">
    <location>
        <begin position="448"/>
        <end position="706"/>
    </location>
</feature>
<feature type="region of interest" description="Disordered" evidence="4">
    <location>
        <begin position="330"/>
        <end position="350"/>
    </location>
</feature>
<reference evidence="6 7" key="1">
    <citation type="submission" date="2019-05" db="EMBL/GenBank/DDBJ databases">
        <title>Sporisorium graminicola CBS 10092 draft sequencing and annotation.</title>
        <authorList>
            <person name="Solano-Gonzalez S."/>
            <person name="Caddick M.X."/>
            <person name="Darby A."/>
        </authorList>
    </citation>
    <scope>NUCLEOTIDE SEQUENCE [LARGE SCALE GENOMIC DNA]</scope>
    <source>
        <strain evidence="6 7">CBS 10092</strain>
    </source>
</reference>
<dbReference type="RefSeq" id="XP_029742615.1">
    <property type="nucleotide sequence ID" value="XM_029881229.1"/>
</dbReference>
<feature type="compositionally biased region" description="Polar residues" evidence="4">
    <location>
        <begin position="45"/>
        <end position="61"/>
    </location>
</feature>
<dbReference type="PANTHER" id="PTHR47793">
    <property type="entry name" value="HISTONE DEACETYLASE COMPLEX SUBUNIT CTI6"/>
    <property type="match status" value="1"/>
</dbReference>
<feature type="compositionally biased region" description="Polar residues" evidence="4">
    <location>
        <begin position="19"/>
        <end position="29"/>
    </location>
</feature>
<dbReference type="KEGG" id="sgra:EX895_000628"/>
<evidence type="ECO:0000313" key="6">
    <source>
        <dbReference type="EMBL" id="TKY90630.1"/>
    </source>
</evidence>
<evidence type="ECO:0000256" key="2">
    <source>
        <dbReference type="ARBA" id="ARBA00022771"/>
    </source>
</evidence>
<organism evidence="6 7">
    <name type="scientific">Sporisorium graminicola</name>
    <dbReference type="NCBI Taxonomy" id="280036"/>
    <lineage>
        <taxon>Eukaryota</taxon>
        <taxon>Fungi</taxon>
        <taxon>Dikarya</taxon>
        <taxon>Basidiomycota</taxon>
        <taxon>Ustilaginomycotina</taxon>
        <taxon>Ustilaginomycetes</taxon>
        <taxon>Ustilaginales</taxon>
        <taxon>Ustilaginaceae</taxon>
        <taxon>Sporisorium</taxon>
    </lineage>
</organism>
<dbReference type="GeneID" id="40723523"/>
<sequence length="920" mass="96740">MAGKTNKAGNAEPNPATVEPSTAETSEATSDPADAPLKTEDGEAHTSTQQQTLESTASKSATDGAHDYAASRASSESDDKNPLASPSKKSGGRSKKGGRTSRGKSNSSKRSSEEHDTRKEDVAADTTEETADPSTSTGNTNDANGTTAAHDGSALDEAAEAEASSSAADAEASSEYMPDNAQPRGASASKELAQLGLGSFGDGAEDDVVGPRRSRRGPGASPDPKARVPKAEPDTDVLSLQYVAAPTANNATEDAAAAPEDSPSHLDQPAVDSKEELQYPEAPKEAVSEGHADAKAELEVEQQSAFTADPAKESHGTDAANDDEYDEAEATYGDADEQDDELDGEEAGDEGVTRCVCGSADENVGLMIQCETCKCWQHCVCMGMQVEEDCPDVYFCEQCRPELHIPLLRSLGLLPKASKKGTAKGGAKYSARELKEAKEAIAMLAQENARRQQASDTATAYNPRDRKGSHNSRNDTSKEMPKSPKRRSTMNSRDTAYGGWEPLPPGLLADGEVWDGADDKKGKKRKRGLPDDHGDSSTETPEAGEGAADAGSDTSKRRRMSAGAAQDQDGDAEMDEDEASGAADHAASASRDKSHKKKKGNNQYTVREASVAADASASKPRHPNQYTYRNKDRNGAATAPNGQKTGSSSTSNLTSHSPSPSPSKGRAEHARRAAARDNGSQIGTPAPGESGASGRGGQPTLSMQLSLPEHLTHLAYLLPYAGGRFAGSTTGENGTAKKGSASSSGQTSSVPSPPASSSFPAPFQVLSSIESSTKVRFPSRRMTMGEMRKRVRNIGEYVTRSQIEAVEREKRMKLLGIVPPYRDEMAEEDETGAEEMQGNVKNIDAGTASGLTDEKIADQSDPGEVATDAGPAQAKVEQLPLSMRLMEELTRELIHFQRKFGAGPGNYGSLGGSHSSATVN</sequence>
<feature type="region of interest" description="Disordered" evidence="4">
    <location>
        <begin position="1"/>
        <end position="295"/>
    </location>
</feature>
<evidence type="ECO:0000256" key="3">
    <source>
        <dbReference type="ARBA" id="ARBA00022833"/>
    </source>
</evidence>
<feature type="compositionally biased region" description="Basic residues" evidence="4">
    <location>
        <begin position="90"/>
        <end position="102"/>
    </location>
</feature>
<comment type="caution">
    <text evidence="6">The sequence shown here is derived from an EMBL/GenBank/DDBJ whole genome shotgun (WGS) entry which is preliminary data.</text>
</comment>
<feature type="compositionally biased region" description="Gly residues" evidence="4">
    <location>
        <begin position="902"/>
        <end position="911"/>
    </location>
</feature>
<feature type="compositionally biased region" description="Basic and acidic residues" evidence="4">
    <location>
        <begin position="272"/>
        <end position="295"/>
    </location>
</feature>
<keyword evidence="2" id="KW-0863">Zinc-finger</keyword>
<dbReference type="SUPFAM" id="SSF57903">
    <property type="entry name" value="FYVE/PHD zinc finger"/>
    <property type="match status" value="1"/>
</dbReference>
<feature type="compositionally biased region" description="Low complexity" evidence="4">
    <location>
        <begin position="134"/>
        <end position="149"/>
    </location>
</feature>
<evidence type="ECO:0000256" key="1">
    <source>
        <dbReference type="ARBA" id="ARBA00022723"/>
    </source>
</evidence>
<feature type="region of interest" description="Disordered" evidence="4">
    <location>
        <begin position="827"/>
        <end position="873"/>
    </location>
</feature>
<feature type="compositionally biased region" description="Low complexity" evidence="4">
    <location>
        <begin position="645"/>
        <end position="658"/>
    </location>
</feature>
<dbReference type="GO" id="GO:0061186">
    <property type="term" value="P:negative regulation of silent mating-type cassette heterochromatin formation"/>
    <property type="evidence" value="ECO:0007669"/>
    <property type="project" value="TreeGrafter"/>
</dbReference>
<dbReference type="Gene3D" id="3.30.40.10">
    <property type="entry name" value="Zinc/RING finger domain, C3HC4 (zinc finger)"/>
    <property type="match status" value="1"/>
</dbReference>
<dbReference type="EMBL" id="SRRM01000002">
    <property type="protein sequence ID" value="TKY90630.1"/>
    <property type="molecule type" value="Genomic_DNA"/>
</dbReference>
<dbReference type="InterPro" id="IPR013083">
    <property type="entry name" value="Znf_RING/FYVE/PHD"/>
</dbReference>
<dbReference type="GO" id="GO:0033698">
    <property type="term" value="C:Rpd3L complex"/>
    <property type="evidence" value="ECO:0007669"/>
    <property type="project" value="TreeGrafter"/>
</dbReference>
<dbReference type="AlphaFoldDB" id="A0A4U7L1F5"/>
<evidence type="ECO:0000259" key="5">
    <source>
        <dbReference type="SMART" id="SM00249"/>
    </source>
</evidence>
<dbReference type="OrthoDB" id="79252at2759"/>
<feature type="compositionally biased region" description="Basic and acidic residues" evidence="4">
    <location>
        <begin position="665"/>
        <end position="675"/>
    </location>
</feature>
<feature type="compositionally biased region" description="Low complexity" evidence="4">
    <location>
        <begin position="161"/>
        <end position="175"/>
    </location>
</feature>
<feature type="region of interest" description="Disordered" evidence="4">
    <location>
        <begin position="723"/>
        <end position="761"/>
    </location>
</feature>
<feature type="compositionally biased region" description="Basic and acidic residues" evidence="4">
    <location>
        <begin position="463"/>
        <end position="482"/>
    </location>
</feature>
<feature type="domain" description="Zinc finger PHD-type" evidence="5">
    <location>
        <begin position="354"/>
        <end position="400"/>
    </location>
</feature>
<accession>A0A4U7L1F5</accession>